<feature type="transmembrane region" description="Helical" evidence="1">
    <location>
        <begin position="6"/>
        <end position="24"/>
    </location>
</feature>
<evidence type="ECO:0000313" key="2">
    <source>
        <dbReference type="EMBL" id="EMA05846.1"/>
    </source>
</evidence>
<sequence>MDVLGIVAATVVFGVAAYNFATSLGGRFARLLFGSLGLVAGALYVVEQFGIAASLGLDVARGLQLVAALLVVSVVVDFLARRAGAGGSGSS</sequence>
<evidence type="ECO:0000313" key="3">
    <source>
        <dbReference type="Proteomes" id="UP000011553"/>
    </source>
</evidence>
<accession>M0JA35</accession>
<proteinExistence type="predicted"/>
<keyword evidence="1" id="KW-1133">Transmembrane helix</keyword>
<keyword evidence="1" id="KW-0472">Membrane</keyword>
<dbReference type="Proteomes" id="UP000011553">
    <property type="component" value="Unassembled WGS sequence"/>
</dbReference>
<comment type="caution">
    <text evidence="2">The sequence shown here is derived from an EMBL/GenBank/DDBJ whole genome shotgun (WGS) entry which is preliminary data.</text>
</comment>
<keyword evidence="3" id="KW-1185">Reference proteome</keyword>
<organism evidence="2 3">
    <name type="scientific">Haloferax denitrificans ATCC 35960</name>
    <dbReference type="NCBI Taxonomy" id="662478"/>
    <lineage>
        <taxon>Archaea</taxon>
        <taxon>Methanobacteriati</taxon>
        <taxon>Methanobacteriota</taxon>
        <taxon>Stenosarchaea group</taxon>
        <taxon>Halobacteria</taxon>
        <taxon>Halobacteriales</taxon>
        <taxon>Haloferacaceae</taxon>
        <taxon>Haloferax</taxon>
    </lineage>
</organism>
<feature type="transmembrane region" description="Helical" evidence="1">
    <location>
        <begin position="31"/>
        <end position="56"/>
    </location>
</feature>
<feature type="transmembrane region" description="Helical" evidence="1">
    <location>
        <begin position="62"/>
        <end position="80"/>
    </location>
</feature>
<dbReference type="EMBL" id="AOLP01000009">
    <property type="protein sequence ID" value="EMA05846.1"/>
    <property type="molecule type" value="Genomic_DNA"/>
</dbReference>
<protein>
    <submittedName>
        <fullName evidence="2">Uncharacterized protein</fullName>
    </submittedName>
</protein>
<dbReference type="RefSeq" id="WP_004968888.1">
    <property type="nucleotide sequence ID" value="NZ_AOLP01000009.1"/>
</dbReference>
<evidence type="ECO:0000256" key="1">
    <source>
        <dbReference type="SAM" id="Phobius"/>
    </source>
</evidence>
<keyword evidence="1" id="KW-0812">Transmembrane</keyword>
<name>M0JA35_9EURY</name>
<dbReference type="AlphaFoldDB" id="M0JA35"/>
<reference evidence="2 3" key="1">
    <citation type="journal article" date="2014" name="PLoS Genet.">
        <title>Phylogenetically driven sequencing of extremely halophilic archaea reveals strategies for static and dynamic osmo-response.</title>
        <authorList>
            <person name="Becker E.A."/>
            <person name="Seitzer P.M."/>
            <person name="Tritt A."/>
            <person name="Larsen D."/>
            <person name="Krusor M."/>
            <person name="Yao A.I."/>
            <person name="Wu D."/>
            <person name="Madern D."/>
            <person name="Eisen J.A."/>
            <person name="Darling A.E."/>
            <person name="Facciotti M.T."/>
        </authorList>
    </citation>
    <scope>NUCLEOTIDE SEQUENCE [LARGE SCALE GENOMIC DNA]</scope>
    <source>
        <strain evidence="2 3">ATCC 35960</strain>
    </source>
</reference>
<gene>
    <name evidence="2" type="ORF">C438_08462</name>
</gene>